<keyword evidence="3" id="KW-1185">Reference proteome</keyword>
<evidence type="ECO:0000313" key="2">
    <source>
        <dbReference type="EMBL" id="MBM6920754.1"/>
    </source>
</evidence>
<reference evidence="2" key="1">
    <citation type="submission" date="2020-08" db="EMBL/GenBank/DDBJ databases">
        <authorList>
            <person name="Cejkova D."/>
            <person name="Kubasova T."/>
            <person name="Jahodarova E."/>
            <person name="Rychlik I."/>
        </authorList>
    </citation>
    <scope>NUCLEOTIDE SEQUENCE</scope>
    <source>
        <strain evidence="2">An559</strain>
    </source>
</reference>
<dbReference type="GO" id="GO:0003999">
    <property type="term" value="F:adenine phosphoribosyltransferase activity"/>
    <property type="evidence" value="ECO:0007669"/>
    <property type="project" value="UniProtKB-EC"/>
</dbReference>
<dbReference type="PANTHER" id="PTHR43218:SF1">
    <property type="entry name" value="PHOSPHORIBOSYLTRANSFERASE"/>
    <property type="match status" value="1"/>
</dbReference>
<dbReference type="CDD" id="cd06223">
    <property type="entry name" value="PRTases_typeI"/>
    <property type="match status" value="1"/>
</dbReference>
<dbReference type="EC" id="2.4.2.7" evidence="2"/>
<sequence>MEQFYEMQVAGLTRRLPLCKVSDELYIGAFVIFGDVELTVNSARDLLKIAPEHDIMITAESKGIPLVHEMARQSGENTYLIARKAPKLYMKEVVSTEVTSITTAKKQMLYIDSEDAAKMKGKRVLIIDDVISTGESLRAVEKLVKQSGGIVAGRMAILAEGDAKYRDDIQYLEYLPLFNPDGTKKEH</sequence>
<dbReference type="AlphaFoldDB" id="A0A939BD30"/>
<keyword evidence="2" id="KW-0808">Transferase</keyword>
<protein>
    <submittedName>
        <fullName evidence="2">Adenine phosphoribosyltransferase</fullName>
        <ecNumber evidence="2">2.4.2.7</ecNumber>
    </submittedName>
</protein>
<evidence type="ECO:0000313" key="3">
    <source>
        <dbReference type="Proteomes" id="UP000774750"/>
    </source>
</evidence>
<dbReference type="NCBIfam" id="NF005592">
    <property type="entry name" value="PRK07322.1"/>
    <property type="match status" value="1"/>
</dbReference>
<dbReference type="PANTHER" id="PTHR43218">
    <property type="entry name" value="PHOSPHORIBOSYLTRANSFERASE-RELATED"/>
    <property type="match status" value="1"/>
</dbReference>
<dbReference type="InterPro" id="IPR000836">
    <property type="entry name" value="PRTase_dom"/>
</dbReference>
<gene>
    <name evidence="2" type="ORF">H6A12_06275</name>
</gene>
<evidence type="ECO:0000259" key="1">
    <source>
        <dbReference type="Pfam" id="PF00156"/>
    </source>
</evidence>
<name>A0A939BD30_9FIRM</name>
<accession>A0A939BD30</accession>
<feature type="domain" description="Phosphoribosyltransferase" evidence="1">
    <location>
        <begin position="52"/>
        <end position="169"/>
    </location>
</feature>
<dbReference type="SUPFAM" id="SSF53271">
    <property type="entry name" value="PRTase-like"/>
    <property type="match status" value="1"/>
</dbReference>
<proteinExistence type="predicted"/>
<dbReference type="Proteomes" id="UP000774750">
    <property type="component" value="Unassembled WGS sequence"/>
</dbReference>
<organism evidence="2 3">
    <name type="scientific">Merdimmobilis hominis</name>
    <dbReference type="NCBI Taxonomy" id="2897707"/>
    <lineage>
        <taxon>Bacteria</taxon>
        <taxon>Bacillati</taxon>
        <taxon>Bacillota</taxon>
        <taxon>Clostridia</taxon>
        <taxon>Eubacteriales</taxon>
        <taxon>Oscillospiraceae</taxon>
        <taxon>Merdimmobilis</taxon>
    </lineage>
</organism>
<keyword evidence="2" id="KW-0328">Glycosyltransferase</keyword>
<dbReference type="Gene3D" id="3.40.50.2020">
    <property type="match status" value="1"/>
</dbReference>
<reference evidence="2" key="2">
    <citation type="journal article" date="2021" name="Sci. Rep.">
        <title>The distribution of antibiotic resistance genes in chicken gut microbiota commensals.</title>
        <authorList>
            <person name="Juricova H."/>
            <person name="Matiasovicova J."/>
            <person name="Kubasova T."/>
            <person name="Cejkova D."/>
            <person name="Rychlik I."/>
        </authorList>
    </citation>
    <scope>NUCLEOTIDE SEQUENCE</scope>
    <source>
        <strain evidence="2">An559</strain>
    </source>
</reference>
<dbReference type="EMBL" id="JACJKY010000007">
    <property type="protein sequence ID" value="MBM6920754.1"/>
    <property type="molecule type" value="Genomic_DNA"/>
</dbReference>
<dbReference type="RefSeq" id="WP_204445973.1">
    <property type="nucleotide sequence ID" value="NZ_JACJKY010000007.1"/>
</dbReference>
<dbReference type="InterPro" id="IPR029057">
    <property type="entry name" value="PRTase-like"/>
</dbReference>
<dbReference type="Pfam" id="PF00156">
    <property type="entry name" value="Pribosyltran"/>
    <property type="match status" value="1"/>
</dbReference>
<comment type="caution">
    <text evidence="2">The sequence shown here is derived from an EMBL/GenBank/DDBJ whole genome shotgun (WGS) entry which is preliminary data.</text>
</comment>